<organism evidence="1 2">
    <name type="scientific">Mesorhizobium opportunistum</name>
    <dbReference type="NCBI Taxonomy" id="593909"/>
    <lineage>
        <taxon>Bacteria</taxon>
        <taxon>Pseudomonadati</taxon>
        <taxon>Pseudomonadota</taxon>
        <taxon>Alphaproteobacteria</taxon>
        <taxon>Hyphomicrobiales</taxon>
        <taxon>Phyllobacteriaceae</taxon>
        <taxon>Mesorhizobium</taxon>
    </lineage>
</organism>
<dbReference type="EMBL" id="JAMYPJ010000018">
    <property type="protein sequence ID" value="MER8934203.1"/>
    <property type="molecule type" value="Genomic_DNA"/>
</dbReference>
<sequence length="58" mass="6872">MTLNDDKGEHLWAFDLAALREAFGKFVQEHKTTVPEWGEHAKLFLEKQRDHQAQRRLP</sequence>
<proteinExistence type="predicted"/>
<protein>
    <submittedName>
        <fullName evidence="1">Uncharacterized protein</fullName>
    </submittedName>
</protein>
<dbReference type="RefSeq" id="WP_023775804.1">
    <property type="nucleotide sequence ID" value="NZ_JAMYMY010000021.1"/>
</dbReference>
<evidence type="ECO:0000313" key="1">
    <source>
        <dbReference type="EMBL" id="MER8934203.1"/>
    </source>
</evidence>
<reference evidence="1 2" key="1">
    <citation type="journal article" date="2024" name="Proc. Natl. Acad. Sci. U.S.A.">
        <title>The evolutionary genomics of adaptation to stress in wild rhizobium bacteria.</title>
        <authorList>
            <person name="Kehlet-Delgado H."/>
            <person name="Montoya A.P."/>
            <person name="Jensen K.T."/>
            <person name="Wendlandt C.E."/>
            <person name="Dexheimer C."/>
            <person name="Roberts M."/>
            <person name="Torres Martinez L."/>
            <person name="Friesen M.L."/>
            <person name="Griffitts J.S."/>
            <person name="Porter S.S."/>
        </authorList>
    </citation>
    <scope>NUCLEOTIDE SEQUENCE [LARGE SCALE GENOMIC DNA]</scope>
    <source>
        <strain evidence="1 2">M0729</strain>
    </source>
</reference>
<keyword evidence="2" id="KW-1185">Reference proteome</keyword>
<evidence type="ECO:0000313" key="2">
    <source>
        <dbReference type="Proteomes" id="UP001464387"/>
    </source>
</evidence>
<name>A0ABV1YGA2_9HYPH</name>
<dbReference type="Proteomes" id="UP001464387">
    <property type="component" value="Unassembled WGS sequence"/>
</dbReference>
<gene>
    <name evidence="1" type="ORF">NKI33_14650</name>
</gene>
<accession>A0ABV1YGA2</accession>
<comment type="caution">
    <text evidence="1">The sequence shown here is derived from an EMBL/GenBank/DDBJ whole genome shotgun (WGS) entry which is preliminary data.</text>
</comment>